<proteinExistence type="predicted"/>
<comment type="caution">
    <text evidence="2">The sequence shown here is derived from an EMBL/GenBank/DDBJ whole genome shotgun (WGS) entry which is preliminary data.</text>
</comment>
<evidence type="ECO:0000313" key="3">
    <source>
        <dbReference type="Proteomes" id="UP000050525"/>
    </source>
</evidence>
<dbReference type="GO" id="GO:0045494">
    <property type="term" value="P:photoreceptor cell maintenance"/>
    <property type="evidence" value="ECO:0007669"/>
    <property type="project" value="TreeGrafter"/>
</dbReference>
<dbReference type="InterPro" id="IPR029357">
    <property type="entry name" value="SPATA7"/>
</dbReference>
<feature type="compositionally biased region" description="Polar residues" evidence="1">
    <location>
        <begin position="201"/>
        <end position="210"/>
    </location>
</feature>
<dbReference type="Pfam" id="PF15244">
    <property type="entry name" value="HSD3"/>
    <property type="match status" value="1"/>
</dbReference>
<dbReference type="PANTHER" id="PTHR14917:SF2">
    <property type="entry name" value="SPERMATOGENESIS-ASSOCIATED PROTEIN 7"/>
    <property type="match status" value="1"/>
</dbReference>
<evidence type="ECO:0000256" key="1">
    <source>
        <dbReference type="SAM" id="MobiDB-lite"/>
    </source>
</evidence>
<dbReference type="EMBL" id="AKHW03000563">
    <property type="protein sequence ID" value="KYO45542.1"/>
    <property type="molecule type" value="Genomic_DNA"/>
</dbReference>
<feature type="region of interest" description="Disordered" evidence="1">
    <location>
        <begin position="201"/>
        <end position="236"/>
    </location>
</feature>
<organism evidence="2 3">
    <name type="scientific">Alligator mississippiensis</name>
    <name type="common">American alligator</name>
    <dbReference type="NCBI Taxonomy" id="8496"/>
    <lineage>
        <taxon>Eukaryota</taxon>
        <taxon>Metazoa</taxon>
        <taxon>Chordata</taxon>
        <taxon>Craniata</taxon>
        <taxon>Vertebrata</taxon>
        <taxon>Euteleostomi</taxon>
        <taxon>Archelosauria</taxon>
        <taxon>Archosauria</taxon>
        <taxon>Crocodylia</taxon>
        <taxon>Alligatoridae</taxon>
        <taxon>Alligatorinae</taxon>
        <taxon>Alligator</taxon>
    </lineage>
</organism>
<dbReference type="GO" id="GO:0036064">
    <property type="term" value="C:ciliary basal body"/>
    <property type="evidence" value="ECO:0007669"/>
    <property type="project" value="TreeGrafter"/>
</dbReference>
<feature type="compositionally biased region" description="Polar residues" evidence="1">
    <location>
        <begin position="324"/>
        <end position="336"/>
    </location>
</feature>
<feature type="region of interest" description="Disordered" evidence="1">
    <location>
        <begin position="314"/>
        <end position="337"/>
    </location>
</feature>
<evidence type="ECO:0000313" key="2">
    <source>
        <dbReference type="EMBL" id="KYO45542.1"/>
    </source>
</evidence>
<feature type="region of interest" description="Disordered" evidence="1">
    <location>
        <begin position="544"/>
        <end position="570"/>
    </location>
</feature>
<reference evidence="2 3" key="1">
    <citation type="journal article" date="2012" name="Genome Biol.">
        <title>Sequencing three crocodilian genomes to illuminate the evolution of archosaurs and amniotes.</title>
        <authorList>
            <person name="St John J.A."/>
            <person name="Braun E.L."/>
            <person name="Isberg S.R."/>
            <person name="Miles L.G."/>
            <person name="Chong A.Y."/>
            <person name="Gongora J."/>
            <person name="Dalzell P."/>
            <person name="Moran C."/>
            <person name="Bed'hom B."/>
            <person name="Abzhanov A."/>
            <person name="Burgess S.C."/>
            <person name="Cooksey A.M."/>
            <person name="Castoe T.A."/>
            <person name="Crawford N.G."/>
            <person name="Densmore L.D."/>
            <person name="Drew J.C."/>
            <person name="Edwards S.V."/>
            <person name="Faircloth B.C."/>
            <person name="Fujita M.K."/>
            <person name="Greenwold M.J."/>
            <person name="Hoffmann F.G."/>
            <person name="Howard J.M."/>
            <person name="Iguchi T."/>
            <person name="Janes D.E."/>
            <person name="Khan S.Y."/>
            <person name="Kohno S."/>
            <person name="de Koning A.J."/>
            <person name="Lance S.L."/>
            <person name="McCarthy F.M."/>
            <person name="McCormack J.E."/>
            <person name="Merchant M.E."/>
            <person name="Peterson D.G."/>
            <person name="Pollock D.D."/>
            <person name="Pourmand N."/>
            <person name="Raney B.J."/>
            <person name="Roessler K.A."/>
            <person name="Sanford J.R."/>
            <person name="Sawyer R.H."/>
            <person name="Schmidt C.J."/>
            <person name="Triplett E.W."/>
            <person name="Tuberville T.D."/>
            <person name="Venegas-Anaya M."/>
            <person name="Howard J.T."/>
            <person name="Jarvis E.D."/>
            <person name="Guillette L.J.Jr."/>
            <person name="Glenn T.C."/>
            <person name="Green R.E."/>
            <person name="Ray D.A."/>
        </authorList>
    </citation>
    <scope>NUCLEOTIDE SEQUENCE [LARGE SCALE GENOMIC DNA]</scope>
    <source>
        <strain evidence="2">KSC_2009_1</strain>
    </source>
</reference>
<keyword evidence="3" id="KW-1185">Reference proteome</keyword>
<feature type="region of interest" description="Disordered" evidence="1">
    <location>
        <begin position="1"/>
        <end position="28"/>
    </location>
</feature>
<protein>
    <submittedName>
        <fullName evidence="2">Spermatogenesis-associated protein 7 isoform A</fullName>
    </submittedName>
</protein>
<dbReference type="GO" id="GO:0120206">
    <property type="term" value="C:photoreceptor distal connecting cilium"/>
    <property type="evidence" value="ECO:0007669"/>
    <property type="project" value="TreeGrafter"/>
</dbReference>
<dbReference type="STRING" id="8496.A0A151P933"/>
<feature type="region of interest" description="Disordered" evidence="1">
    <location>
        <begin position="144"/>
        <end position="169"/>
    </location>
</feature>
<dbReference type="GO" id="GO:0120200">
    <property type="term" value="C:rod photoreceptor outer segment"/>
    <property type="evidence" value="ECO:0007669"/>
    <property type="project" value="TreeGrafter"/>
</dbReference>
<sequence length="601" mass="67941">MQIEGPMVRKRVGQGQVLPSQGAEWDHGARTGTELQVASPGDAEKLRPYSQGSEYPTIAILRYGPASPFKGHLSTKSNAFCIDSSRSLCKQYLIRDHMVVHYNKILSAKAAVDCSVPKSRLASIKFSDQQRREKLRKEIARCKKEMTSAKNSSWSSSRGSGKPLSSTFEQVSCETEDNEQLSPCAQNSQKYLSRSLSFSDRQGLDVSSPTKCDRKDARKTSNASASKSRVSDSSPLRKQSEVLYGFSADSVMSIGHSHTQQEAECKLYSGDLLDKHSDCFTDNHQPFTPRTLKSEAKSFLSEYRYYTPAKRKRKNIRKQRVEAETQTDVSSFQSEPKASERKVTDFQKIITQAEDVNSATDEPEGRMDVFQYSLSRETSLYSEQSSARIKIQAEEEELLYLTFIEEVTDEILKLGLFSNRVLERLFERHIEENRHRLNESKMRHLLDVLKVDLGCSTEEKSEKVNGNMEAFDLEKFKTMDQLQITSKNQGQNKITKSSEFLKAMDLLSKDLNKLMPQSYCETPEEICGQNGFSKDLTEEVSIGTDPYSSVKSESVPDISHSLEPTLNSTTCESDFETNKELDDLEESFAEALQISNDYVEE</sequence>
<dbReference type="Proteomes" id="UP000050525">
    <property type="component" value="Unassembled WGS sequence"/>
</dbReference>
<dbReference type="GO" id="GO:0000226">
    <property type="term" value="P:microtubule cytoskeleton organization"/>
    <property type="evidence" value="ECO:0007669"/>
    <property type="project" value="TreeGrafter"/>
</dbReference>
<name>A0A151P933_ALLMI</name>
<accession>A0A151P933</accession>
<dbReference type="AlphaFoldDB" id="A0A151P933"/>
<feature type="compositionally biased region" description="Low complexity" evidence="1">
    <location>
        <begin position="148"/>
        <end position="166"/>
    </location>
</feature>
<feature type="compositionally biased region" description="Low complexity" evidence="1">
    <location>
        <begin position="221"/>
        <end position="234"/>
    </location>
</feature>
<gene>
    <name evidence="2" type="primary">SPATA7-1</name>
    <name evidence="2" type="ORF">Y1Q_0015187</name>
</gene>
<dbReference type="PANTHER" id="PTHR14917">
    <property type="entry name" value="SPERMATOGENESIS-ASSOCIATED PROTEIN 7"/>
    <property type="match status" value="1"/>
</dbReference>
<dbReference type="GO" id="GO:0005930">
    <property type="term" value="C:axoneme"/>
    <property type="evidence" value="ECO:0007669"/>
    <property type="project" value="TreeGrafter"/>
</dbReference>